<dbReference type="PANTHER" id="PTHR18964:SF149">
    <property type="entry name" value="BIFUNCTIONAL UDP-N-ACETYLGLUCOSAMINE 2-EPIMERASE_N-ACETYLMANNOSAMINE KINASE"/>
    <property type="match status" value="1"/>
</dbReference>
<accession>A0ABV1VL65</accession>
<dbReference type="InterPro" id="IPR043129">
    <property type="entry name" value="ATPase_NBD"/>
</dbReference>
<evidence type="ECO:0000256" key="1">
    <source>
        <dbReference type="ARBA" id="ARBA00006479"/>
    </source>
</evidence>
<dbReference type="Gene3D" id="3.30.420.40">
    <property type="match status" value="2"/>
</dbReference>
<dbReference type="Proteomes" id="UP001490330">
    <property type="component" value="Unassembled WGS sequence"/>
</dbReference>
<evidence type="ECO:0000313" key="3">
    <source>
        <dbReference type="Proteomes" id="UP001490330"/>
    </source>
</evidence>
<comment type="similarity">
    <text evidence="1">Belongs to the ROK (NagC/XylR) family.</text>
</comment>
<name>A0ABV1VL65_9ACTN</name>
<dbReference type="Pfam" id="PF00480">
    <property type="entry name" value="ROK"/>
    <property type="match status" value="1"/>
</dbReference>
<dbReference type="PANTHER" id="PTHR18964">
    <property type="entry name" value="ROK (REPRESSOR, ORF, KINASE) FAMILY"/>
    <property type="match status" value="1"/>
</dbReference>
<protein>
    <submittedName>
        <fullName evidence="2">ROK family protein</fullName>
    </submittedName>
</protein>
<evidence type="ECO:0000313" key="2">
    <source>
        <dbReference type="EMBL" id="MER6906811.1"/>
    </source>
</evidence>
<comment type="caution">
    <text evidence="2">The sequence shown here is derived from an EMBL/GenBank/DDBJ whole genome shotgun (WGS) entry which is preliminary data.</text>
</comment>
<dbReference type="RefSeq" id="WP_350720757.1">
    <property type="nucleotide sequence ID" value="NZ_JBEPCO010000021.1"/>
</dbReference>
<keyword evidence="3" id="KW-1185">Reference proteome</keyword>
<sequence length="330" mass="33252">MTSSSPPRGPVVGIDLGGTDIKAALVAADGTVVHSIRRATHREHGPQAVVEAVADTAAAVVAENDERTGQPLLGVGVVVPGLVDESAGVAAYSANLGWRDLPLRDLLGERLGLPVVLGHDVRAGAVAESRLGAGRGHDDFVFVALGTGIAAAHVRGGQVLRGHHYAAGELGHLVVSRTGPRCGCGRRGCLEVLASASAIARRYHRAVRPRDRDAKGASAEQVCRLAVAGDPVARRVWATAVAALADGLAAYTVLCDPGLIVLGGGVARAGATLTDPLRSALATGLAIADPPEVAIAQLGTQAGCRGAALLAFDRVAAGVAAFAAQSGVAR</sequence>
<gene>
    <name evidence="2" type="ORF">ABT322_24350</name>
</gene>
<reference evidence="2 3" key="1">
    <citation type="submission" date="2024-06" db="EMBL/GenBank/DDBJ databases">
        <title>The Natural Products Discovery Center: Release of the First 8490 Sequenced Strains for Exploring Actinobacteria Biosynthetic Diversity.</title>
        <authorList>
            <person name="Kalkreuter E."/>
            <person name="Kautsar S.A."/>
            <person name="Yang D."/>
            <person name="Bader C.D."/>
            <person name="Teijaro C.N."/>
            <person name="Fluegel L."/>
            <person name="Davis C.M."/>
            <person name="Simpson J.R."/>
            <person name="Lauterbach L."/>
            <person name="Steele A.D."/>
            <person name="Gui C."/>
            <person name="Meng S."/>
            <person name="Li G."/>
            <person name="Viehrig K."/>
            <person name="Ye F."/>
            <person name="Su P."/>
            <person name="Kiefer A.F."/>
            <person name="Nichols A."/>
            <person name="Cepeda A.J."/>
            <person name="Yan W."/>
            <person name="Fan B."/>
            <person name="Jiang Y."/>
            <person name="Adhikari A."/>
            <person name="Zheng C.-J."/>
            <person name="Schuster L."/>
            <person name="Cowan T.M."/>
            <person name="Smanski M.J."/>
            <person name="Chevrette M.G."/>
            <person name="De Carvalho L.P.S."/>
            <person name="Shen B."/>
        </authorList>
    </citation>
    <scope>NUCLEOTIDE SEQUENCE [LARGE SCALE GENOMIC DNA]</scope>
    <source>
        <strain evidence="2 3">NPDC000632</strain>
    </source>
</reference>
<dbReference type="InterPro" id="IPR000600">
    <property type="entry name" value="ROK"/>
</dbReference>
<proteinExistence type="inferred from homology"/>
<dbReference type="SUPFAM" id="SSF53067">
    <property type="entry name" value="Actin-like ATPase domain"/>
    <property type="match status" value="1"/>
</dbReference>
<organism evidence="2 3">
    <name type="scientific">Streptomyces flaveolus</name>
    <dbReference type="NCBI Taxonomy" id="67297"/>
    <lineage>
        <taxon>Bacteria</taxon>
        <taxon>Bacillati</taxon>
        <taxon>Actinomycetota</taxon>
        <taxon>Actinomycetes</taxon>
        <taxon>Kitasatosporales</taxon>
        <taxon>Streptomycetaceae</taxon>
        <taxon>Streptomyces</taxon>
    </lineage>
</organism>
<dbReference type="EMBL" id="JBEPCV010000025">
    <property type="protein sequence ID" value="MER6906811.1"/>
    <property type="molecule type" value="Genomic_DNA"/>
</dbReference>